<dbReference type="AlphaFoldDB" id="A0A7J7SF86"/>
<feature type="compositionally biased region" description="Gly residues" evidence="1">
    <location>
        <begin position="209"/>
        <end position="228"/>
    </location>
</feature>
<proteinExistence type="predicted"/>
<feature type="compositionally biased region" description="Gly residues" evidence="1">
    <location>
        <begin position="275"/>
        <end position="284"/>
    </location>
</feature>
<accession>A0A7J7SF86</accession>
<protein>
    <submittedName>
        <fullName evidence="2">Uncharacterized protein</fullName>
    </submittedName>
</protein>
<dbReference type="EMBL" id="JACAGB010000044">
    <property type="protein sequence ID" value="KAF6286827.1"/>
    <property type="molecule type" value="Genomic_DNA"/>
</dbReference>
<feature type="compositionally biased region" description="Low complexity" evidence="1">
    <location>
        <begin position="45"/>
        <end position="58"/>
    </location>
</feature>
<sequence>MRVRKRLPASAARAASWRRRLPAWPGPPAPPPSSPRVAFNPPPGRASRSLRLRPAAGAQPGGRRRSRSPASGRARWRADKGAARWGSPRPLGRPHHPPGSLHPIYLAHGWGASPFLGQGPGGVTLSTRHHSIGFCGRWPDGGGGSPRTLPSPLRCWGRRGHPVAPKSPGPGPGPSQAADILGAGGCRPARPALRFPRAPPAAAAARGANKGGGAGRRAPGRGLGGPGWGPAPTPGLSPLGPTAGLGQGRRPPGFPHRPHGPGPGGGIAPNRREGAGGAGGGSRPGGRRWKGVPGGEAGARPPLFVFLIQNGKRLSAAPTAPETGAGHPFSGAFSGGTGAPQAGAISGERGPGRPSPDAGLARAPSGGRPGTPRPVPGAEAGAAPGGPSLLSAPKPGHRGLRGNREPLPLFVPAYGGGPTSLPR</sequence>
<feature type="compositionally biased region" description="Low complexity" evidence="1">
    <location>
        <begin position="187"/>
        <end position="208"/>
    </location>
</feature>
<reference evidence="2 3" key="1">
    <citation type="journal article" date="2020" name="Nature">
        <title>Six reference-quality genomes reveal evolution of bat adaptations.</title>
        <authorList>
            <person name="Jebb D."/>
            <person name="Huang Z."/>
            <person name="Pippel M."/>
            <person name="Hughes G.M."/>
            <person name="Lavrichenko K."/>
            <person name="Devanna P."/>
            <person name="Winkler S."/>
            <person name="Jermiin L.S."/>
            <person name="Skirmuntt E.C."/>
            <person name="Katzourakis A."/>
            <person name="Burkitt-Gray L."/>
            <person name="Ray D.A."/>
            <person name="Sullivan K.A.M."/>
            <person name="Roscito J.G."/>
            <person name="Kirilenko B.M."/>
            <person name="Davalos L.M."/>
            <person name="Corthals A.P."/>
            <person name="Power M.L."/>
            <person name="Jones G."/>
            <person name="Ransome R.D."/>
            <person name="Dechmann D.K.N."/>
            <person name="Locatelli A.G."/>
            <person name="Puechmaille S.J."/>
            <person name="Fedrigo O."/>
            <person name="Jarvis E.D."/>
            <person name="Hiller M."/>
            <person name="Vernes S.C."/>
            <person name="Myers E.W."/>
            <person name="Teeling E.C."/>
        </authorList>
    </citation>
    <scope>NUCLEOTIDE SEQUENCE [LARGE SCALE GENOMIC DNA]</scope>
    <source>
        <strain evidence="2">MPipKuh1</strain>
        <tissue evidence="2">Flight muscle</tissue>
    </source>
</reference>
<organism evidence="2 3">
    <name type="scientific">Pipistrellus kuhlii</name>
    <name type="common">Kuhl's pipistrelle</name>
    <dbReference type="NCBI Taxonomy" id="59472"/>
    <lineage>
        <taxon>Eukaryota</taxon>
        <taxon>Metazoa</taxon>
        <taxon>Chordata</taxon>
        <taxon>Craniata</taxon>
        <taxon>Vertebrata</taxon>
        <taxon>Euteleostomi</taxon>
        <taxon>Mammalia</taxon>
        <taxon>Eutheria</taxon>
        <taxon>Laurasiatheria</taxon>
        <taxon>Chiroptera</taxon>
        <taxon>Yangochiroptera</taxon>
        <taxon>Vespertilionidae</taxon>
        <taxon>Pipistrellus</taxon>
    </lineage>
</organism>
<name>A0A7J7SF86_PIPKU</name>
<feature type="region of interest" description="Disordered" evidence="1">
    <location>
        <begin position="1"/>
        <end position="98"/>
    </location>
</feature>
<evidence type="ECO:0000256" key="1">
    <source>
        <dbReference type="SAM" id="MobiDB-lite"/>
    </source>
</evidence>
<gene>
    <name evidence="2" type="ORF">mPipKuh1_010004</name>
</gene>
<evidence type="ECO:0000313" key="3">
    <source>
        <dbReference type="Proteomes" id="UP000558488"/>
    </source>
</evidence>
<feature type="compositionally biased region" description="Pro residues" evidence="1">
    <location>
        <begin position="24"/>
        <end position="44"/>
    </location>
</feature>
<feature type="region of interest" description="Disordered" evidence="1">
    <location>
        <begin position="159"/>
        <end position="296"/>
    </location>
</feature>
<feature type="region of interest" description="Disordered" evidence="1">
    <location>
        <begin position="316"/>
        <end position="423"/>
    </location>
</feature>
<evidence type="ECO:0000313" key="2">
    <source>
        <dbReference type="EMBL" id="KAF6286827.1"/>
    </source>
</evidence>
<dbReference type="Proteomes" id="UP000558488">
    <property type="component" value="Unassembled WGS sequence"/>
</dbReference>
<keyword evidence="3" id="KW-1185">Reference proteome</keyword>
<feature type="compositionally biased region" description="Gly residues" evidence="1">
    <location>
        <begin position="414"/>
        <end position="423"/>
    </location>
</feature>
<feature type="compositionally biased region" description="Low complexity" evidence="1">
    <location>
        <begin position="376"/>
        <end position="387"/>
    </location>
</feature>
<comment type="caution">
    <text evidence="2">The sequence shown here is derived from an EMBL/GenBank/DDBJ whole genome shotgun (WGS) entry which is preliminary data.</text>
</comment>